<proteinExistence type="predicted"/>
<reference evidence="2" key="1">
    <citation type="submission" date="2022-08" db="EMBL/GenBank/DDBJ databases">
        <authorList>
            <person name="Kim S.-J."/>
        </authorList>
    </citation>
    <scope>NUCLEOTIDE SEQUENCE</scope>
    <source>
        <strain evidence="2">KJ</strain>
    </source>
</reference>
<accession>A0AAP5UTZ3</accession>
<dbReference type="Gene3D" id="3.30.429.10">
    <property type="entry name" value="Macrophage Migration Inhibitory Factor"/>
    <property type="match status" value="1"/>
</dbReference>
<evidence type="ECO:0000313" key="3">
    <source>
        <dbReference type="Proteomes" id="UP001246473"/>
    </source>
</evidence>
<evidence type="ECO:0000313" key="2">
    <source>
        <dbReference type="EMBL" id="MDT8838346.1"/>
    </source>
</evidence>
<dbReference type="AlphaFoldDB" id="A0AAP5UTZ3"/>
<dbReference type="PANTHER" id="PTHR35530">
    <property type="entry name" value="TAUTOMERASE-RELATED"/>
    <property type="match status" value="1"/>
</dbReference>
<sequence>MPTYIVAAAEGRLSTDLKQEIAAAITRAHSEATGAQAFFAQVVFHDIAAGNHFLAGQPTQSDHIFVRGEIRAGRSPQQKHKLLEKIVNAVVDKAGTPPRHVWVYLAELSPAQMVEFGRVLPEPGREAQWLEAMSEVDRDFLDGLG</sequence>
<feature type="domain" description="Tautomerase cis-CaaD-like" evidence="1">
    <location>
        <begin position="1"/>
        <end position="130"/>
    </location>
</feature>
<dbReference type="Pfam" id="PF14832">
    <property type="entry name" value="Tautomerase_3"/>
    <property type="match status" value="1"/>
</dbReference>
<dbReference type="Proteomes" id="UP001246473">
    <property type="component" value="Unassembled WGS sequence"/>
</dbReference>
<dbReference type="SUPFAM" id="SSF55331">
    <property type="entry name" value="Tautomerase/MIF"/>
    <property type="match status" value="1"/>
</dbReference>
<organism evidence="2 3">
    <name type="scientific">Paraburkholderia fungorum</name>
    <dbReference type="NCBI Taxonomy" id="134537"/>
    <lineage>
        <taxon>Bacteria</taxon>
        <taxon>Pseudomonadati</taxon>
        <taxon>Pseudomonadota</taxon>
        <taxon>Betaproteobacteria</taxon>
        <taxon>Burkholderiales</taxon>
        <taxon>Burkholderiaceae</taxon>
        <taxon>Paraburkholderia</taxon>
    </lineage>
</organism>
<gene>
    <name evidence="2" type="ORF">ParKJ_13065</name>
</gene>
<dbReference type="RefSeq" id="WP_106354352.1">
    <property type="nucleotide sequence ID" value="NZ_JANSLM010000004.1"/>
</dbReference>
<dbReference type="PANTHER" id="PTHR35530:SF2">
    <property type="entry name" value="BSL4019 PROTEIN"/>
    <property type="match status" value="1"/>
</dbReference>
<evidence type="ECO:0000259" key="1">
    <source>
        <dbReference type="Pfam" id="PF14832"/>
    </source>
</evidence>
<dbReference type="EMBL" id="JANSLM010000004">
    <property type="protein sequence ID" value="MDT8838346.1"/>
    <property type="molecule type" value="Genomic_DNA"/>
</dbReference>
<protein>
    <submittedName>
        <fullName evidence="2">Tautomerase family protein</fullName>
    </submittedName>
</protein>
<comment type="caution">
    <text evidence="2">The sequence shown here is derived from an EMBL/GenBank/DDBJ whole genome shotgun (WGS) entry which is preliminary data.</text>
</comment>
<dbReference type="InterPro" id="IPR028116">
    <property type="entry name" value="Cis-CaaD-like"/>
</dbReference>
<name>A0AAP5UTZ3_9BURK</name>
<dbReference type="InterPro" id="IPR014347">
    <property type="entry name" value="Tautomerase/MIF_sf"/>
</dbReference>